<evidence type="ECO:0000256" key="2">
    <source>
        <dbReference type="PROSITE-ProRule" id="PRU00335"/>
    </source>
</evidence>
<dbReference type="GO" id="GO:0000976">
    <property type="term" value="F:transcription cis-regulatory region binding"/>
    <property type="evidence" value="ECO:0007669"/>
    <property type="project" value="TreeGrafter"/>
</dbReference>
<dbReference type="GO" id="GO:0003700">
    <property type="term" value="F:DNA-binding transcription factor activity"/>
    <property type="evidence" value="ECO:0007669"/>
    <property type="project" value="TreeGrafter"/>
</dbReference>
<evidence type="ECO:0000256" key="1">
    <source>
        <dbReference type="ARBA" id="ARBA00023125"/>
    </source>
</evidence>
<organism evidence="4 5">
    <name type="scientific">Pseudomonas putida</name>
    <name type="common">Arthrobacter siderocapsulatus</name>
    <dbReference type="NCBI Taxonomy" id="303"/>
    <lineage>
        <taxon>Bacteria</taxon>
        <taxon>Pseudomonadati</taxon>
        <taxon>Pseudomonadota</taxon>
        <taxon>Gammaproteobacteria</taxon>
        <taxon>Pseudomonadales</taxon>
        <taxon>Pseudomonadaceae</taxon>
        <taxon>Pseudomonas</taxon>
    </lineage>
</organism>
<dbReference type="Pfam" id="PF00440">
    <property type="entry name" value="TetR_N"/>
    <property type="match status" value="1"/>
</dbReference>
<gene>
    <name evidence="4" type="ORF">KF715C_ch39080</name>
</gene>
<evidence type="ECO:0000259" key="3">
    <source>
        <dbReference type="PROSITE" id="PS50977"/>
    </source>
</evidence>
<dbReference type="InterPro" id="IPR050109">
    <property type="entry name" value="HTH-type_TetR-like_transc_reg"/>
</dbReference>
<dbReference type="SUPFAM" id="SSF48498">
    <property type="entry name" value="Tetracyclin repressor-like, C-terminal domain"/>
    <property type="match status" value="1"/>
</dbReference>
<sequence length="212" mass="24015">MDGPSLMANHKIEIRRRNIEKILQAAEKVFADKGYGATSMGDIAEQAELPRSNLHYYFSTKDELFRAVLQDLLDVWKQDALCFENFDDPRVVLTSYIRAKMGHSRSRPLGSKIWAEEMLHGAPVLGVNLDDSLVPWAKLKEAKIRRWMEEGRILPVEPSALLYMIWASTQHYADFGYQVQLLNGGEMLSDMAFESAVQTVTSVILRGIGLEP</sequence>
<dbReference type="AlphaFoldDB" id="A0A1L7NG55"/>
<dbReference type="GO" id="GO:0045892">
    <property type="term" value="P:negative regulation of DNA-templated transcription"/>
    <property type="evidence" value="ECO:0007669"/>
    <property type="project" value="InterPro"/>
</dbReference>
<dbReference type="InterPro" id="IPR013573">
    <property type="entry name" value="Tscrpt_reg_YcdC_C"/>
</dbReference>
<dbReference type="Proteomes" id="UP000218731">
    <property type="component" value="Chromosome 1"/>
</dbReference>
<accession>A0A1L7NG55</accession>
<reference evidence="4 5" key="1">
    <citation type="submission" date="2015-11" db="EMBL/GenBank/DDBJ databases">
        <title>Complete genome sequencing of a biphenyl-degrading bacterium, Pseudomonas putida KF715 (=NBRC110667).</title>
        <authorList>
            <person name="Suenaga H."/>
            <person name="Fujihara N."/>
            <person name="Watanabe T."/>
            <person name="Hirose J."/>
            <person name="Kimura N."/>
            <person name="Yamazoe A."/>
            <person name="Hosoyama A."/>
            <person name="Shimodaira J."/>
            <person name="Furukawa K."/>
        </authorList>
    </citation>
    <scope>NUCLEOTIDE SEQUENCE [LARGE SCALE GENOMIC DNA]</scope>
    <source>
        <strain evidence="4 5">KF715</strain>
    </source>
</reference>
<evidence type="ECO:0000313" key="4">
    <source>
        <dbReference type="EMBL" id="BAW24481.1"/>
    </source>
</evidence>
<dbReference type="InterPro" id="IPR001647">
    <property type="entry name" value="HTH_TetR"/>
</dbReference>
<dbReference type="Gene3D" id="1.10.10.60">
    <property type="entry name" value="Homeodomain-like"/>
    <property type="match status" value="1"/>
</dbReference>
<name>A0A1L7NG55_PSEPU</name>
<dbReference type="PANTHER" id="PTHR30055">
    <property type="entry name" value="HTH-TYPE TRANSCRIPTIONAL REGULATOR RUTR"/>
    <property type="match status" value="1"/>
</dbReference>
<feature type="domain" description="HTH tetR-type" evidence="3">
    <location>
        <begin position="16"/>
        <end position="76"/>
    </location>
</feature>
<proteinExistence type="predicted"/>
<dbReference type="InterPro" id="IPR009057">
    <property type="entry name" value="Homeodomain-like_sf"/>
</dbReference>
<protein>
    <submittedName>
        <fullName evidence="4">TetR family transcriptional regulator</fullName>
    </submittedName>
</protein>
<dbReference type="PANTHER" id="PTHR30055:SF196">
    <property type="entry name" value="HTH-TYPE TRANSCRIPTIONAL REGULATOR RUTR"/>
    <property type="match status" value="1"/>
</dbReference>
<keyword evidence="1 2" id="KW-0238">DNA-binding</keyword>
<dbReference type="Gene3D" id="1.10.357.10">
    <property type="entry name" value="Tetracycline Repressor, domain 2"/>
    <property type="match status" value="1"/>
</dbReference>
<dbReference type="Pfam" id="PF08362">
    <property type="entry name" value="TetR_C_3"/>
    <property type="match status" value="1"/>
</dbReference>
<dbReference type="EMBL" id="AP015029">
    <property type="protein sequence ID" value="BAW24481.1"/>
    <property type="molecule type" value="Genomic_DNA"/>
</dbReference>
<dbReference type="PROSITE" id="PS50977">
    <property type="entry name" value="HTH_TETR_2"/>
    <property type="match status" value="1"/>
</dbReference>
<dbReference type="SUPFAM" id="SSF46689">
    <property type="entry name" value="Homeodomain-like"/>
    <property type="match status" value="1"/>
</dbReference>
<dbReference type="PRINTS" id="PR00455">
    <property type="entry name" value="HTHTETR"/>
</dbReference>
<feature type="DNA-binding region" description="H-T-H motif" evidence="2">
    <location>
        <begin position="39"/>
        <end position="58"/>
    </location>
</feature>
<evidence type="ECO:0000313" key="5">
    <source>
        <dbReference type="Proteomes" id="UP000218731"/>
    </source>
</evidence>
<dbReference type="InterPro" id="IPR036271">
    <property type="entry name" value="Tet_transcr_reg_TetR-rel_C_sf"/>
</dbReference>